<sequence>MTYNYDPCGCGCDEKYQSLFALLDDELSPGECDALREHIKDCPECYSRLTAEQKIRALVKKCCQDQAPPTLVERISLSIRIERG</sequence>
<feature type="domain" description="Putative zinc-finger" evidence="3">
    <location>
        <begin position="19"/>
        <end position="45"/>
    </location>
</feature>
<gene>
    <name evidence="4" type="primary">rshA</name>
    <name evidence="4" type="ORF">COCCU_03465</name>
</gene>
<dbReference type="Gene3D" id="1.10.10.1320">
    <property type="entry name" value="Anti-sigma factor, zinc-finger domain"/>
    <property type="match status" value="1"/>
</dbReference>
<evidence type="ECO:0000259" key="3">
    <source>
        <dbReference type="Pfam" id="PF13490"/>
    </source>
</evidence>
<dbReference type="Proteomes" id="UP000424462">
    <property type="component" value="Chromosome"/>
</dbReference>
<evidence type="ECO:0000256" key="1">
    <source>
        <dbReference type="ARBA" id="ARBA00023015"/>
    </source>
</evidence>
<dbReference type="InterPro" id="IPR024020">
    <property type="entry name" value="Anit_sigma_mycothiol_RsrA"/>
</dbReference>
<dbReference type="NCBIfam" id="TIGR03988">
    <property type="entry name" value="antisig_RsrA"/>
    <property type="match status" value="1"/>
</dbReference>
<keyword evidence="2" id="KW-0804">Transcription</keyword>
<protein>
    <submittedName>
        <fullName evidence="4">Anti-sigma factor RshA</fullName>
    </submittedName>
</protein>
<proteinExistence type="predicted"/>
<dbReference type="Pfam" id="PF13490">
    <property type="entry name" value="zf-HC2"/>
    <property type="match status" value="1"/>
</dbReference>
<dbReference type="InterPro" id="IPR041916">
    <property type="entry name" value="Anti_sigma_zinc_sf"/>
</dbReference>
<name>A0A6B8W3Y0_9CORY</name>
<dbReference type="EMBL" id="CP046455">
    <property type="protein sequence ID" value="QGU06647.1"/>
    <property type="molecule type" value="Genomic_DNA"/>
</dbReference>
<evidence type="ECO:0000256" key="2">
    <source>
        <dbReference type="ARBA" id="ARBA00023163"/>
    </source>
</evidence>
<dbReference type="KEGG" id="cok:COCCU_03465"/>
<accession>A0A6B8W3Y0</accession>
<dbReference type="AlphaFoldDB" id="A0A6B8W3Y0"/>
<keyword evidence="1" id="KW-0805">Transcription regulation</keyword>
<dbReference type="InterPro" id="IPR027383">
    <property type="entry name" value="Znf_put"/>
</dbReference>
<keyword evidence="5" id="KW-1185">Reference proteome</keyword>
<evidence type="ECO:0000313" key="4">
    <source>
        <dbReference type="EMBL" id="QGU06647.1"/>
    </source>
</evidence>
<dbReference type="RefSeq" id="WP_156230234.1">
    <property type="nucleotide sequence ID" value="NZ_CP046455.1"/>
</dbReference>
<evidence type="ECO:0000313" key="5">
    <source>
        <dbReference type="Proteomes" id="UP000424462"/>
    </source>
</evidence>
<reference evidence="4 5" key="1">
    <citation type="submission" date="2019-11" db="EMBL/GenBank/DDBJ databases">
        <title>Complete genome sequence of Corynebacterium kalinowskii 1959, a novel Corynebacterium species isolated from soil of a small paddock in Vilsendorf, Germany.</title>
        <authorList>
            <person name="Schaffert L."/>
            <person name="Ruwe M."/>
            <person name="Milse J."/>
            <person name="Hanuschka K."/>
            <person name="Ortseifen V."/>
            <person name="Droste J."/>
            <person name="Brandt D."/>
            <person name="Schlueter L."/>
            <person name="Kutter Y."/>
            <person name="Vinke S."/>
            <person name="Viehoefer P."/>
            <person name="Jacob L."/>
            <person name="Luebke N.-C."/>
            <person name="Schulte-Berndt E."/>
            <person name="Hain C."/>
            <person name="Linder M."/>
            <person name="Schmidt P."/>
            <person name="Wollenschlaeger L."/>
            <person name="Luttermann T."/>
            <person name="Thieme E."/>
            <person name="Hassa J."/>
            <person name="Haak M."/>
            <person name="Wittchen M."/>
            <person name="Mentz A."/>
            <person name="Persicke M."/>
            <person name="Busche T."/>
            <person name="Ruckert C."/>
        </authorList>
    </citation>
    <scope>NUCLEOTIDE SEQUENCE [LARGE SCALE GENOMIC DNA]</scope>
    <source>
        <strain evidence="4 5">2039</strain>
    </source>
</reference>
<organism evidence="4 5">
    <name type="scientific">Corynebacterium occultum</name>
    <dbReference type="NCBI Taxonomy" id="2675219"/>
    <lineage>
        <taxon>Bacteria</taxon>
        <taxon>Bacillati</taxon>
        <taxon>Actinomycetota</taxon>
        <taxon>Actinomycetes</taxon>
        <taxon>Mycobacteriales</taxon>
        <taxon>Corynebacteriaceae</taxon>
        <taxon>Corynebacterium</taxon>
    </lineage>
</organism>